<proteinExistence type="predicted"/>
<feature type="transmembrane region" description="Helical" evidence="2">
    <location>
        <begin position="449"/>
        <end position="466"/>
    </location>
</feature>
<evidence type="ECO:0000256" key="2">
    <source>
        <dbReference type="SAM" id="Phobius"/>
    </source>
</evidence>
<organism evidence="3 4">
    <name type="scientific">Pelomonas aquatica</name>
    <dbReference type="NCBI Taxonomy" id="431058"/>
    <lineage>
        <taxon>Bacteria</taxon>
        <taxon>Pseudomonadati</taxon>
        <taxon>Pseudomonadota</taxon>
        <taxon>Betaproteobacteria</taxon>
        <taxon>Burkholderiales</taxon>
        <taxon>Sphaerotilaceae</taxon>
        <taxon>Roseateles</taxon>
    </lineage>
</organism>
<evidence type="ECO:0000256" key="1">
    <source>
        <dbReference type="SAM" id="Coils"/>
    </source>
</evidence>
<keyword evidence="4" id="KW-1185">Reference proteome</keyword>
<sequence>MSFADWLTERARAAWACLALRLPACDGRNDSPIHAADPVGGALDDVQLLMAFAAQSRRSVKADKVERLMTAAEVLRTVRAAGQEPSAAQLTAFWTSYDAFAVDIAPLSAHSIRSSQYLNGLRFPASLFTGTSFHAAAAVAVFSLCLILQAFWVAGDELTRRAAELETQKTKLVERQEQNDAALQRANARLEEKMRRICELGTCTGLFLDMGMTLPARAKTPADQNLLSTLNGEARALRSEVLDKELMGHEFEAEMAKLLELWRPVEQLLTQWHGRACEVCEQKPLRFFCPVDRPKVDPQGTARIDKDIELKKAELARAEAGNALSGDAAKAQAVDRSYSAWSARNVLRRDIGQLEAEKRAKQADNFRNIVVEVRLIAANISAYLIAMALGVLGALTFILRALTTQLREHTYVPVSVSISVVRIVLGAIAGVFGSMLAPGNEVSKSLPPLFVPFIFGYGIEILFSMLDKTVRAFTQPESATPRPT</sequence>
<dbReference type="EMBL" id="JAVDXQ010000004">
    <property type="protein sequence ID" value="MDR7298082.1"/>
    <property type="molecule type" value="Genomic_DNA"/>
</dbReference>
<evidence type="ECO:0000313" key="3">
    <source>
        <dbReference type="EMBL" id="MDR7298082.1"/>
    </source>
</evidence>
<keyword evidence="2" id="KW-0812">Transmembrane</keyword>
<feature type="coiled-coil region" evidence="1">
    <location>
        <begin position="155"/>
        <end position="193"/>
    </location>
</feature>
<accession>A0ABU1ZBT0</accession>
<protein>
    <submittedName>
        <fullName evidence="3">Uncharacterized protein</fullName>
    </submittedName>
</protein>
<reference evidence="3 4" key="1">
    <citation type="submission" date="2023-07" db="EMBL/GenBank/DDBJ databases">
        <title>Sorghum-associated microbial communities from plants grown in Nebraska, USA.</title>
        <authorList>
            <person name="Schachtman D."/>
        </authorList>
    </citation>
    <scope>NUCLEOTIDE SEQUENCE [LARGE SCALE GENOMIC DNA]</scope>
    <source>
        <strain evidence="3 4">BE310</strain>
    </source>
</reference>
<feature type="transmembrane region" description="Helical" evidence="2">
    <location>
        <begin position="411"/>
        <end position="437"/>
    </location>
</feature>
<gene>
    <name evidence="3" type="ORF">J2X16_003431</name>
</gene>
<keyword evidence="2" id="KW-0472">Membrane</keyword>
<name>A0ABU1ZBT0_9BURK</name>
<feature type="transmembrane region" description="Helical" evidence="2">
    <location>
        <begin position="380"/>
        <end position="399"/>
    </location>
</feature>
<evidence type="ECO:0000313" key="4">
    <source>
        <dbReference type="Proteomes" id="UP001180536"/>
    </source>
</evidence>
<comment type="caution">
    <text evidence="3">The sequence shown here is derived from an EMBL/GenBank/DDBJ whole genome shotgun (WGS) entry which is preliminary data.</text>
</comment>
<dbReference type="RefSeq" id="WP_056874317.1">
    <property type="nucleotide sequence ID" value="NZ_JAVDXQ010000004.1"/>
</dbReference>
<keyword evidence="1" id="KW-0175">Coiled coil</keyword>
<keyword evidence="2" id="KW-1133">Transmembrane helix</keyword>
<dbReference type="Proteomes" id="UP001180536">
    <property type="component" value="Unassembled WGS sequence"/>
</dbReference>